<evidence type="ECO:0000313" key="2">
    <source>
        <dbReference type="Proteomes" id="UP000299102"/>
    </source>
</evidence>
<reference evidence="1 2" key="1">
    <citation type="journal article" date="2019" name="Commun. Biol.">
        <title>The bagworm genome reveals a unique fibroin gene that provides high tensile strength.</title>
        <authorList>
            <person name="Kono N."/>
            <person name="Nakamura H."/>
            <person name="Ohtoshi R."/>
            <person name="Tomita M."/>
            <person name="Numata K."/>
            <person name="Arakawa K."/>
        </authorList>
    </citation>
    <scope>NUCLEOTIDE SEQUENCE [LARGE SCALE GENOMIC DNA]</scope>
</reference>
<keyword evidence="2" id="KW-1185">Reference proteome</keyword>
<name>A0A4C1Z613_EUMVA</name>
<dbReference type="Proteomes" id="UP000299102">
    <property type="component" value="Unassembled WGS sequence"/>
</dbReference>
<organism evidence="1 2">
    <name type="scientific">Eumeta variegata</name>
    <name type="common">Bagworm moth</name>
    <name type="synonym">Eumeta japonica</name>
    <dbReference type="NCBI Taxonomy" id="151549"/>
    <lineage>
        <taxon>Eukaryota</taxon>
        <taxon>Metazoa</taxon>
        <taxon>Ecdysozoa</taxon>
        <taxon>Arthropoda</taxon>
        <taxon>Hexapoda</taxon>
        <taxon>Insecta</taxon>
        <taxon>Pterygota</taxon>
        <taxon>Neoptera</taxon>
        <taxon>Endopterygota</taxon>
        <taxon>Lepidoptera</taxon>
        <taxon>Glossata</taxon>
        <taxon>Ditrysia</taxon>
        <taxon>Tineoidea</taxon>
        <taxon>Psychidae</taxon>
        <taxon>Oiketicinae</taxon>
        <taxon>Eumeta</taxon>
    </lineage>
</organism>
<dbReference type="OrthoDB" id="10017160at2759"/>
<sequence length="177" mass="19982">MLTDEFKDDRPKSVKVPENIDAVRELIMQDRHITYCKMKASLGINTTSIQKILHENLAVKGICSRWIPHDVSWCVLLLAKLHNAVLINGVEGVPDVQSNHQAVFLRATLPSGLCGCFLGRTYNQVDHVQGYSPVPMNTRNSEGVTNALSAPWKGIGHLIEEEVGRWKRQWTNRERVD</sequence>
<dbReference type="EMBL" id="BGZK01001655">
    <property type="protein sequence ID" value="GBP84036.1"/>
    <property type="molecule type" value="Genomic_DNA"/>
</dbReference>
<accession>A0A4C1Z613</accession>
<protein>
    <submittedName>
        <fullName evidence="1">Uncharacterized protein</fullName>
    </submittedName>
</protein>
<proteinExistence type="predicted"/>
<evidence type="ECO:0000313" key="1">
    <source>
        <dbReference type="EMBL" id="GBP84036.1"/>
    </source>
</evidence>
<dbReference type="AlphaFoldDB" id="A0A4C1Z613"/>
<gene>
    <name evidence="1" type="ORF">EVAR_56884_1</name>
</gene>
<comment type="caution">
    <text evidence="1">The sequence shown here is derived from an EMBL/GenBank/DDBJ whole genome shotgun (WGS) entry which is preliminary data.</text>
</comment>